<feature type="transmembrane region" description="Helical" evidence="1">
    <location>
        <begin position="250"/>
        <end position="273"/>
    </location>
</feature>
<protein>
    <submittedName>
        <fullName evidence="2">Uncharacterized protein</fullName>
    </submittedName>
</protein>
<keyword evidence="1" id="KW-1133">Transmembrane helix</keyword>
<accession>A0AAV7U9E7</accession>
<dbReference type="Proteomes" id="UP001066276">
    <property type="component" value="Chromosome 3_1"/>
</dbReference>
<organism evidence="2 3">
    <name type="scientific">Pleurodeles waltl</name>
    <name type="common">Iberian ribbed newt</name>
    <dbReference type="NCBI Taxonomy" id="8319"/>
    <lineage>
        <taxon>Eukaryota</taxon>
        <taxon>Metazoa</taxon>
        <taxon>Chordata</taxon>
        <taxon>Craniata</taxon>
        <taxon>Vertebrata</taxon>
        <taxon>Euteleostomi</taxon>
        <taxon>Amphibia</taxon>
        <taxon>Batrachia</taxon>
        <taxon>Caudata</taxon>
        <taxon>Salamandroidea</taxon>
        <taxon>Salamandridae</taxon>
        <taxon>Pleurodelinae</taxon>
        <taxon>Pleurodeles</taxon>
    </lineage>
</organism>
<keyword evidence="1" id="KW-0812">Transmembrane</keyword>
<evidence type="ECO:0000313" key="2">
    <source>
        <dbReference type="EMBL" id="KAJ1185547.1"/>
    </source>
</evidence>
<keyword evidence="3" id="KW-1185">Reference proteome</keyword>
<proteinExistence type="predicted"/>
<evidence type="ECO:0000313" key="3">
    <source>
        <dbReference type="Proteomes" id="UP001066276"/>
    </source>
</evidence>
<name>A0AAV7U9E7_PLEWA</name>
<dbReference type="EMBL" id="JANPWB010000005">
    <property type="protein sequence ID" value="KAJ1185547.1"/>
    <property type="molecule type" value="Genomic_DNA"/>
</dbReference>
<dbReference type="AlphaFoldDB" id="A0AAV7U9E7"/>
<comment type="caution">
    <text evidence="2">The sequence shown here is derived from an EMBL/GenBank/DDBJ whole genome shotgun (WGS) entry which is preliminary data.</text>
</comment>
<dbReference type="PANTHER" id="PTHR19446">
    <property type="entry name" value="REVERSE TRANSCRIPTASES"/>
    <property type="match status" value="1"/>
</dbReference>
<evidence type="ECO:0000256" key="1">
    <source>
        <dbReference type="SAM" id="Phobius"/>
    </source>
</evidence>
<keyword evidence="1" id="KW-0472">Membrane</keyword>
<gene>
    <name evidence="2" type="ORF">NDU88_002339</name>
</gene>
<sequence>MTQKERFVTITEEHRHAVAETGYFGTPDVIFGLRWEPVDGHQAKNWIVAVRDEEGVAHNTWEAIVESLAKYYERLYTSSTVHTDEDCVDLLRDISLQVLSRDDRDDLEQDLMEKEVGNAIRELQSRKAAKPNGLPIELYKCVAKEAAKHVLNMFRDARKEETLPLHQRAATTVVIPKKGKRLEMCSSYQAHIPLKRGGQGLGEGFGKQIEKSNYNMIHPNQSGFMPHRGTRLSLRRLYGVMHMTGASRHVYAVLLSLCAWMAFNSIECSYLFAALA</sequence>
<reference evidence="2" key="1">
    <citation type="journal article" date="2022" name="bioRxiv">
        <title>Sequencing and chromosome-scale assembly of the giantPleurodeles waltlgenome.</title>
        <authorList>
            <person name="Brown T."/>
            <person name="Elewa A."/>
            <person name="Iarovenko S."/>
            <person name="Subramanian E."/>
            <person name="Araus A.J."/>
            <person name="Petzold A."/>
            <person name="Susuki M."/>
            <person name="Suzuki K.-i.T."/>
            <person name="Hayashi T."/>
            <person name="Toyoda A."/>
            <person name="Oliveira C."/>
            <person name="Osipova E."/>
            <person name="Leigh N.D."/>
            <person name="Simon A."/>
            <person name="Yun M.H."/>
        </authorList>
    </citation>
    <scope>NUCLEOTIDE SEQUENCE</scope>
    <source>
        <strain evidence="2">20211129_DDA</strain>
        <tissue evidence="2">Liver</tissue>
    </source>
</reference>